<feature type="non-terminal residue" evidence="1">
    <location>
        <position position="1"/>
    </location>
</feature>
<organism evidence="1 2">
    <name type="scientific">Scutellospora calospora</name>
    <dbReference type="NCBI Taxonomy" id="85575"/>
    <lineage>
        <taxon>Eukaryota</taxon>
        <taxon>Fungi</taxon>
        <taxon>Fungi incertae sedis</taxon>
        <taxon>Mucoromycota</taxon>
        <taxon>Glomeromycotina</taxon>
        <taxon>Glomeromycetes</taxon>
        <taxon>Diversisporales</taxon>
        <taxon>Gigasporaceae</taxon>
        <taxon>Scutellospora</taxon>
    </lineage>
</organism>
<reference evidence="1" key="1">
    <citation type="submission" date="2021-06" db="EMBL/GenBank/DDBJ databases">
        <authorList>
            <person name="Kallberg Y."/>
            <person name="Tangrot J."/>
            <person name="Rosling A."/>
        </authorList>
    </citation>
    <scope>NUCLEOTIDE SEQUENCE</scope>
    <source>
        <strain evidence="1">AU212A</strain>
    </source>
</reference>
<gene>
    <name evidence="1" type="ORF">SCALOS_LOCUS9709</name>
</gene>
<name>A0ACA9P216_9GLOM</name>
<proteinExistence type="predicted"/>
<evidence type="ECO:0000313" key="2">
    <source>
        <dbReference type="Proteomes" id="UP000789860"/>
    </source>
</evidence>
<protein>
    <submittedName>
        <fullName evidence="1">3043_t:CDS:1</fullName>
    </submittedName>
</protein>
<dbReference type="Proteomes" id="UP000789860">
    <property type="component" value="Unassembled WGS sequence"/>
</dbReference>
<comment type="caution">
    <text evidence="1">The sequence shown here is derived from an EMBL/GenBank/DDBJ whole genome shotgun (WGS) entry which is preliminary data.</text>
</comment>
<dbReference type="EMBL" id="CAJVPM010031614">
    <property type="protein sequence ID" value="CAG8680291.1"/>
    <property type="molecule type" value="Genomic_DNA"/>
</dbReference>
<accession>A0ACA9P216</accession>
<sequence>PKLEMNLFVNELYSTFNKLFNEGRSVRDIIINFISKHSKNQKEVFNWLVEHKGDSKNACMLGLFYSWDIGIEKSNAEAFDLFFAATNNGDVIAQYFLGRCYEIGWNTKKNMKKAIEQYYEAAKKGCAAAEYKLGDYFYKINKYTQAYPLLKSAADKRNAMALNTLGLCYQKGRGTNANKAEGFKIFEQAAKMGLPASQYELGNCYEYGEGVEKNWNKALYWYQKAVEKDVNYRNHLKRVESKIKFD</sequence>
<keyword evidence="2" id="KW-1185">Reference proteome</keyword>
<evidence type="ECO:0000313" key="1">
    <source>
        <dbReference type="EMBL" id="CAG8680291.1"/>
    </source>
</evidence>